<gene>
    <name evidence="2" type="ORF">EUTSA_v10002835mg</name>
</gene>
<accession>V4KHR0</accession>
<dbReference type="Gene3D" id="3.30.420.10">
    <property type="entry name" value="Ribonuclease H-like superfamily/Ribonuclease H"/>
    <property type="match status" value="1"/>
</dbReference>
<keyword evidence="3" id="KW-1185">Reference proteome</keyword>
<dbReference type="InterPro" id="IPR002156">
    <property type="entry name" value="RNaseH_domain"/>
</dbReference>
<dbReference type="CDD" id="cd06222">
    <property type="entry name" value="RNase_H_like"/>
    <property type="match status" value="1"/>
</dbReference>
<evidence type="ECO:0000313" key="2">
    <source>
        <dbReference type="EMBL" id="ESQ37380.1"/>
    </source>
</evidence>
<feature type="domain" description="RNase H type-1" evidence="1">
    <location>
        <begin position="2"/>
        <end position="76"/>
    </location>
</feature>
<dbReference type="InterPro" id="IPR036397">
    <property type="entry name" value="RNaseH_sf"/>
</dbReference>
<dbReference type="PANTHER" id="PTHR47074">
    <property type="entry name" value="BNAC02G40300D PROTEIN"/>
    <property type="match status" value="1"/>
</dbReference>
<dbReference type="Gramene" id="ESQ37380">
    <property type="protein sequence ID" value="ESQ37380"/>
    <property type="gene ID" value="EUTSA_v10002835mg"/>
</dbReference>
<dbReference type="AlphaFoldDB" id="V4KHR0"/>
<dbReference type="KEGG" id="eus:EUTSA_v10002835mg"/>
<dbReference type="Proteomes" id="UP000030689">
    <property type="component" value="Unassembled WGS sequence"/>
</dbReference>
<reference evidence="2 3" key="1">
    <citation type="journal article" date="2013" name="Front. Plant Sci.">
        <title>The Reference Genome of the Halophytic Plant Eutrema salsugineum.</title>
        <authorList>
            <person name="Yang R."/>
            <person name="Jarvis D.E."/>
            <person name="Chen H."/>
            <person name="Beilstein M.A."/>
            <person name="Grimwood J."/>
            <person name="Jenkins J."/>
            <person name="Shu S."/>
            <person name="Prochnik S."/>
            <person name="Xin M."/>
            <person name="Ma C."/>
            <person name="Schmutz J."/>
            <person name="Wing R.A."/>
            <person name="Mitchell-Olds T."/>
            <person name="Schumaker K.S."/>
            <person name="Wang X."/>
        </authorList>
    </citation>
    <scope>NUCLEOTIDE SEQUENCE [LARGE SCALE GENOMIC DNA]</scope>
</reference>
<feature type="non-terminal residue" evidence="2">
    <location>
        <position position="1"/>
    </location>
</feature>
<evidence type="ECO:0000313" key="3">
    <source>
        <dbReference type="Proteomes" id="UP000030689"/>
    </source>
</evidence>
<dbReference type="EMBL" id="KI517609">
    <property type="protein sequence ID" value="ESQ37380.1"/>
    <property type="molecule type" value="Genomic_DNA"/>
</dbReference>
<protein>
    <recommendedName>
        <fullName evidence="1">RNase H type-1 domain-containing protein</fullName>
    </recommendedName>
</protein>
<dbReference type="eggNOG" id="KOG1075">
    <property type="taxonomic scope" value="Eukaryota"/>
</dbReference>
<dbReference type="InterPro" id="IPR012337">
    <property type="entry name" value="RNaseH-like_sf"/>
</dbReference>
<dbReference type="InterPro" id="IPR044730">
    <property type="entry name" value="RNase_H-like_dom_plant"/>
</dbReference>
<proteinExistence type="predicted"/>
<dbReference type="PANTHER" id="PTHR47074:SF11">
    <property type="entry name" value="REVERSE TRANSCRIPTASE-LIKE PROTEIN"/>
    <property type="match status" value="1"/>
</dbReference>
<evidence type="ECO:0000259" key="1">
    <source>
        <dbReference type="Pfam" id="PF13456"/>
    </source>
</evidence>
<organism evidence="2 3">
    <name type="scientific">Eutrema salsugineum</name>
    <name type="common">Saltwater cress</name>
    <name type="synonym">Sisymbrium salsugineum</name>
    <dbReference type="NCBI Taxonomy" id="72664"/>
    <lineage>
        <taxon>Eukaryota</taxon>
        <taxon>Viridiplantae</taxon>
        <taxon>Streptophyta</taxon>
        <taxon>Embryophyta</taxon>
        <taxon>Tracheophyta</taxon>
        <taxon>Spermatophyta</taxon>
        <taxon>Magnoliopsida</taxon>
        <taxon>eudicotyledons</taxon>
        <taxon>Gunneridae</taxon>
        <taxon>Pentapetalae</taxon>
        <taxon>rosids</taxon>
        <taxon>malvids</taxon>
        <taxon>Brassicales</taxon>
        <taxon>Brassicaceae</taxon>
        <taxon>Eutremeae</taxon>
        <taxon>Eutrema</taxon>
    </lineage>
</organism>
<dbReference type="SUPFAM" id="SSF53098">
    <property type="entry name" value="Ribonuclease H-like"/>
    <property type="match status" value="1"/>
</dbReference>
<dbReference type="Pfam" id="PF13456">
    <property type="entry name" value="RVT_3"/>
    <property type="match status" value="1"/>
</dbReference>
<dbReference type="InterPro" id="IPR052929">
    <property type="entry name" value="RNase_H-like_EbsB-rel"/>
</dbReference>
<dbReference type="GO" id="GO:0004523">
    <property type="term" value="F:RNA-DNA hybrid ribonuclease activity"/>
    <property type="evidence" value="ECO:0007669"/>
    <property type="project" value="InterPro"/>
</dbReference>
<sequence>LVAEAVAIRSALQDAIDLGLQKLYLVLDAAALTQAINQKKTLSEIHGILHDILNLSLCFEEIVFLFVPREANYLADNNSLRDF</sequence>
<dbReference type="GO" id="GO:0003676">
    <property type="term" value="F:nucleic acid binding"/>
    <property type="evidence" value="ECO:0007669"/>
    <property type="project" value="InterPro"/>
</dbReference>
<name>V4KHR0_EUTSA</name>